<name>A0A8T7M985_9CHLR</name>
<feature type="transmembrane region" description="Helical" evidence="1">
    <location>
        <begin position="51"/>
        <end position="74"/>
    </location>
</feature>
<reference evidence="3" key="2">
    <citation type="journal article" date="2024" name="Nature">
        <title>Anoxygenic phototroph of the Chloroflexota uses a type I reaction centre.</title>
        <authorList>
            <person name="Tsuji J.M."/>
            <person name="Shaw N.A."/>
            <person name="Nagashima S."/>
            <person name="Venkiteswaran J.J."/>
            <person name="Schiff S.L."/>
            <person name="Watanabe T."/>
            <person name="Fukui M."/>
            <person name="Hanada S."/>
            <person name="Tank M."/>
            <person name="Neufeld J.D."/>
        </authorList>
    </citation>
    <scope>NUCLEOTIDE SEQUENCE</scope>
    <source>
        <strain evidence="3">L227-S17</strain>
    </source>
</reference>
<organism evidence="2 4">
    <name type="scientific">Candidatus Chlorohelix allophototropha</name>
    <dbReference type="NCBI Taxonomy" id="3003348"/>
    <lineage>
        <taxon>Bacteria</taxon>
        <taxon>Bacillati</taxon>
        <taxon>Chloroflexota</taxon>
        <taxon>Chloroflexia</taxon>
        <taxon>Candidatus Chloroheliales</taxon>
        <taxon>Candidatus Chloroheliaceae</taxon>
        <taxon>Candidatus Chlorohelix</taxon>
    </lineage>
</organism>
<protein>
    <submittedName>
        <fullName evidence="2">Uncharacterized protein</fullName>
    </submittedName>
</protein>
<keyword evidence="1" id="KW-0472">Membrane</keyword>
<dbReference type="RefSeq" id="WP_341470564.1">
    <property type="nucleotide sequence ID" value="NZ_CP128400.1"/>
</dbReference>
<keyword evidence="1" id="KW-0812">Transmembrane</keyword>
<reference evidence="2 4" key="1">
    <citation type="submission" date="2020-06" db="EMBL/GenBank/DDBJ databases">
        <title>Anoxygenic phototrophic Chloroflexota member uses a Type I reaction center.</title>
        <authorList>
            <person name="Tsuji J.M."/>
            <person name="Shaw N.A."/>
            <person name="Nagashima S."/>
            <person name="Venkiteswaran J."/>
            <person name="Schiff S.L."/>
            <person name="Hanada S."/>
            <person name="Tank M."/>
            <person name="Neufeld J.D."/>
        </authorList>
    </citation>
    <scope>NUCLEOTIDE SEQUENCE [LARGE SCALE GENOMIC DNA]</scope>
    <source>
        <strain evidence="2">L227-S17</strain>
    </source>
</reference>
<keyword evidence="5" id="KW-1185">Reference proteome</keyword>
<keyword evidence="1" id="KW-1133">Transmembrane helix</keyword>
<dbReference type="Proteomes" id="UP000521676">
    <property type="component" value="Unassembled WGS sequence"/>
</dbReference>
<evidence type="ECO:0000256" key="1">
    <source>
        <dbReference type="SAM" id="Phobius"/>
    </source>
</evidence>
<dbReference type="AlphaFoldDB" id="A0A8T7M985"/>
<dbReference type="Proteomes" id="UP001431572">
    <property type="component" value="Chromosome 2"/>
</dbReference>
<evidence type="ECO:0000313" key="4">
    <source>
        <dbReference type="Proteomes" id="UP000521676"/>
    </source>
</evidence>
<evidence type="ECO:0000313" key="5">
    <source>
        <dbReference type="Proteomes" id="UP001431572"/>
    </source>
</evidence>
<sequence>MWYRLDKNITAVILIAFVFALATALVAKLWVEPAYSGTGSIPFWLYSNGKSLTLLAGIINFLLIFPALIAIVFYPAPKPDLIFVRPALCFIGIVCFFIGTGAYTGQGTLAYDFSTTDHAYRIESLINYNGVMGAYSLNNKLEVKLWECDSGGEWCSIKESYKWDNLPPPDKGKPLYEFDKYQKQVLITVGSEQFGKFNLP</sequence>
<dbReference type="EMBL" id="CP128400">
    <property type="protein sequence ID" value="WJW68659.1"/>
    <property type="molecule type" value="Genomic_DNA"/>
</dbReference>
<proteinExistence type="predicted"/>
<evidence type="ECO:0000313" key="3">
    <source>
        <dbReference type="EMBL" id="WJW68659.1"/>
    </source>
</evidence>
<feature type="transmembrane region" description="Helical" evidence="1">
    <location>
        <begin position="12"/>
        <end position="31"/>
    </location>
</feature>
<gene>
    <name evidence="2" type="ORF">HXX08_22955</name>
    <name evidence="3" type="ORF">OZ401_004275</name>
</gene>
<dbReference type="EMBL" id="JACATZ010000003">
    <property type="protein sequence ID" value="NWJ48728.1"/>
    <property type="molecule type" value="Genomic_DNA"/>
</dbReference>
<feature type="transmembrane region" description="Helical" evidence="1">
    <location>
        <begin position="81"/>
        <end position="103"/>
    </location>
</feature>
<accession>A0A8T7M985</accession>
<evidence type="ECO:0000313" key="2">
    <source>
        <dbReference type="EMBL" id="NWJ48728.1"/>
    </source>
</evidence>